<dbReference type="PANTHER" id="PTHR21467:SF0">
    <property type="entry name" value="SERINE_THREONINE-PROTEIN PHOSPHATASE 4 REGULATORY SUBUNIT 4"/>
    <property type="match status" value="1"/>
</dbReference>
<feature type="repeat" description="HEAT" evidence="2">
    <location>
        <begin position="431"/>
        <end position="469"/>
    </location>
</feature>
<dbReference type="InterPro" id="IPR011989">
    <property type="entry name" value="ARM-like"/>
</dbReference>
<dbReference type="STRING" id="283909.R7U2M4"/>
<keyword evidence="1" id="KW-0677">Repeat</keyword>
<dbReference type="GO" id="GO:0005829">
    <property type="term" value="C:cytosol"/>
    <property type="evidence" value="ECO:0007669"/>
    <property type="project" value="TreeGrafter"/>
</dbReference>
<dbReference type="PROSITE" id="PS50077">
    <property type="entry name" value="HEAT_REPEAT"/>
    <property type="match status" value="4"/>
</dbReference>
<feature type="repeat" description="HEAT" evidence="2">
    <location>
        <begin position="232"/>
        <end position="270"/>
    </location>
</feature>
<dbReference type="EMBL" id="AMQN01009650">
    <property type="status" value="NOT_ANNOTATED_CDS"/>
    <property type="molecule type" value="Genomic_DNA"/>
</dbReference>
<protein>
    <recommendedName>
        <fullName evidence="4">Phosphatase 2A Regulatory Subunit A helical domain-containing protein</fullName>
    </recommendedName>
</protein>
<dbReference type="EnsemblMetazoa" id="CapteT195026">
    <property type="protein sequence ID" value="CapteP195026"/>
    <property type="gene ID" value="CapteG195026"/>
</dbReference>
<feature type="repeat" description="HEAT" evidence="2">
    <location>
        <begin position="394"/>
        <end position="428"/>
    </location>
</feature>
<dbReference type="Proteomes" id="UP000014760">
    <property type="component" value="Unassembled WGS sequence"/>
</dbReference>
<evidence type="ECO:0000256" key="3">
    <source>
        <dbReference type="SAM" id="MobiDB-lite"/>
    </source>
</evidence>
<evidence type="ECO:0000313" key="6">
    <source>
        <dbReference type="EnsemblMetazoa" id="CapteP195026"/>
    </source>
</evidence>
<feature type="region of interest" description="Disordered" evidence="3">
    <location>
        <begin position="331"/>
        <end position="357"/>
    </location>
</feature>
<dbReference type="GO" id="GO:0019888">
    <property type="term" value="F:protein phosphatase regulator activity"/>
    <property type="evidence" value="ECO:0007669"/>
    <property type="project" value="TreeGrafter"/>
</dbReference>
<evidence type="ECO:0000259" key="4">
    <source>
        <dbReference type="Pfam" id="PF22956"/>
    </source>
</evidence>
<keyword evidence="7" id="KW-1185">Reference proteome</keyword>
<evidence type="ECO:0000313" key="7">
    <source>
        <dbReference type="Proteomes" id="UP000014760"/>
    </source>
</evidence>
<dbReference type="InterPro" id="IPR016024">
    <property type="entry name" value="ARM-type_fold"/>
</dbReference>
<reference evidence="6" key="3">
    <citation type="submission" date="2015-06" db="UniProtKB">
        <authorList>
            <consortium name="EnsemblMetazoa"/>
        </authorList>
    </citation>
    <scope>IDENTIFICATION</scope>
</reference>
<feature type="compositionally biased region" description="Basic and acidic residues" evidence="3">
    <location>
        <begin position="331"/>
        <end position="341"/>
    </location>
</feature>
<proteinExistence type="predicted"/>
<feature type="repeat" description="HEAT" evidence="2">
    <location>
        <begin position="193"/>
        <end position="229"/>
    </location>
</feature>
<dbReference type="PANTHER" id="PTHR21467">
    <property type="entry name" value="PROTEIN PHOSPHATASE 4 REGULATORY SUBUNIT 4 PPP4R4"/>
    <property type="match status" value="1"/>
</dbReference>
<gene>
    <name evidence="5" type="ORF">CAPTEDRAFT_195026</name>
</gene>
<dbReference type="InterPro" id="IPR021133">
    <property type="entry name" value="HEAT_type_2"/>
</dbReference>
<dbReference type="Pfam" id="PF22956">
    <property type="entry name" value="VPS15-like_hel"/>
    <property type="match status" value="1"/>
</dbReference>
<dbReference type="SUPFAM" id="SSF48371">
    <property type="entry name" value="ARM repeat"/>
    <property type="match status" value="1"/>
</dbReference>
<reference evidence="5 7" key="2">
    <citation type="journal article" date="2013" name="Nature">
        <title>Insights into bilaterian evolution from three spiralian genomes.</title>
        <authorList>
            <person name="Simakov O."/>
            <person name="Marletaz F."/>
            <person name="Cho S.J."/>
            <person name="Edsinger-Gonzales E."/>
            <person name="Havlak P."/>
            <person name="Hellsten U."/>
            <person name="Kuo D.H."/>
            <person name="Larsson T."/>
            <person name="Lv J."/>
            <person name="Arendt D."/>
            <person name="Savage R."/>
            <person name="Osoegawa K."/>
            <person name="de Jong P."/>
            <person name="Grimwood J."/>
            <person name="Chapman J.A."/>
            <person name="Shapiro H."/>
            <person name="Aerts A."/>
            <person name="Otillar R.P."/>
            <person name="Terry A.Y."/>
            <person name="Boore J.L."/>
            <person name="Grigoriev I.V."/>
            <person name="Lindberg D.R."/>
            <person name="Seaver E.C."/>
            <person name="Weisblat D.A."/>
            <person name="Putnam N.H."/>
            <person name="Rokhsar D.S."/>
        </authorList>
    </citation>
    <scope>NUCLEOTIDE SEQUENCE</scope>
    <source>
        <strain evidence="5 7">I ESC-2004</strain>
    </source>
</reference>
<dbReference type="HOGENOM" id="CLU_010601_0_0_1"/>
<dbReference type="InterPro" id="IPR039918">
    <property type="entry name" value="PPP4R4"/>
</dbReference>
<accession>R7U2M4</accession>
<dbReference type="Gene3D" id="1.25.10.10">
    <property type="entry name" value="Leucine-rich Repeat Variant"/>
    <property type="match status" value="1"/>
</dbReference>
<sequence length="740" mass="84371">MEMDDFQALSIERSIQSFKSAEELERLTVDERLSPIERAVYLLSSGQEVQRTSVITSLPELLEQNNADCMRRIVPKIREVLHVAQTEMQFAACGAFLHILKKDLVPLNNYSQTFLQTILTSLDNRDPDIASAWLDTLLDVIDLLPKDIIKKDVLTIAISKGQLSQSVQSRLSCCKILGKIATKFEPFVIKKDILPIVQSLCQDVEYEVRGCMCRQLDAVARGLGLEQTKCAILPELVELTNDEESYVRLTGLETVVNILSLLDDETRVNTIVALVCKFCTQALSNKDSTLSTVSKLFGKLTHCLSGNLNDEQRRWFIDYYKKLCRLGDTDSKKSKDGDEASPKTSQPPMMPMLCPLDTGEDEEEDEAVECRRNAAYNFPAMVMFVGARQFKAELLPTMTLFVEDPNPRVRKTIAHCLHEVADLLGNHAHLLLPDLIRLLHDESTEVLSGVLSHLPEALQLLAKSSVSTEKHQNSFLDVIPAILSCEGVVSTCNNWRLQQTFITHLVCLPSCFPSSHIYSKFIPLLFRKLQTARAHPVKYASCRSLMILLRHNQRSEQRQDMCHRITEDLCHANSYLQRVLFIEICALVLELYSRAFFKEHFFESLLELTIDPVPNVRLRLCPLLPRLKAIIRMPAECQLLQQLEASVRKFLCSERDRDVRAALEKSVMELDRVPVLMESKRGCVEEDEADQRKEEEELLLIELVSCHSVIMHLILCLTLQEEKEKRDEELKIKKQKKPKR</sequence>
<reference evidence="7" key="1">
    <citation type="submission" date="2012-12" db="EMBL/GenBank/DDBJ databases">
        <authorList>
            <person name="Hellsten U."/>
            <person name="Grimwood J."/>
            <person name="Chapman J.A."/>
            <person name="Shapiro H."/>
            <person name="Aerts A."/>
            <person name="Otillar R.P."/>
            <person name="Terry A.Y."/>
            <person name="Boore J.L."/>
            <person name="Simakov O."/>
            <person name="Marletaz F."/>
            <person name="Cho S.-J."/>
            <person name="Edsinger-Gonzales E."/>
            <person name="Havlak P."/>
            <person name="Kuo D.-H."/>
            <person name="Larsson T."/>
            <person name="Lv J."/>
            <person name="Arendt D."/>
            <person name="Savage R."/>
            <person name="Osoegawa K."/>
            <person name="de Jong P."/>
            <person name="Lindberg D.R."/>
            <person name="Seaver E.C."/>
            <person name="Weisblat D.A."/>
            <person name="Putnam N.H."/>
            <person name="Grigoriev I.V."/>
            <person name="Rokhsar D.S."/>
        </authorList>
    </citation>
    <scope>NUCLEOTIDE SEQUENCE</scope>
    <source>
        <strain evidence="7">I ESC-2004</strain>
    </source>
</reference>
<dbReference type="EMBL" id="KB305864">
    <property type="protein sequence ID" value="ELU00595.1"/>
    <property type="molecule type" value="Genomic_DNA"/>
</dbReference>
<dbReference type="GO" id="GO:0008287">
    <property type="term" value="C:protein serine/threonine phosphatase complex"/>
    <property type="evidence" value="ECO:0007669"/>
    <property type="project" value="TreeGrafter"/>
</dbReference>
<evidence type="ECO:0000256" key="1">
    <source>
        <dbReference type="ARBA" id="ARBA00022737"/>
    </source>
</evidence>
<evidence type="ECO:0000313" key="5">
    <source>
        <dbReference type="EMBL" id="ELU00595.1"/>
    </source>
</evidence>
<dbReference type="OrthoDB" id="340346at2759"/>
<dbReference type="InterPro" id="IPR055231">
    <property type="entry name" value="2AA_helical"/>
</dbReference>
<evidence type="ECO:0000256" key="2">
    <source>
        <dbReference type="PROSITE-ProRule" id="PRU00103"/>
    </source>
</evidence>
<dbReference type="AlphaFoldDB" id="R7U2M4"/>
<dbReference type="OMA" id="CLIDLVE"/>
<feature type="domain" description="Phosphatase 2A Regulatory Subunit A helical" evidence="4">
    <location>
        <begin position="231"/>
        <end position="455"/>
    </location>
</feature>
<organism evidence="5">
    <name type="scientific">Capitella teleta</name>
    <name type="common">Polychaete worm</name>
    <dbReference type="NCBI Taxonomy" id="283909"/>
    <lineage>
        <taxon>Eukaryota</taxon>
        <taxon>Metazoa</taxon>
        <taxon>Spiralia</taxon>
        <taxon>Lophotrochozoa</taxon>
        <taxon>Annelida</taxon>
        <taxon>Polychaeta</taxon>
        <taxon>Sedentaria</taxon>
        <taxon>Scolecida</taxon>
        <taxon>Capitellidae</taxon>
        <taxon>Capitella</taxon>
    </lineage>
</organism>
<name>R7U2M4_CAPTE</name>